<dbReference type="AlphaFoldDB" id="R0KRX6"/>
<organism evidence="1 2">
    <name type="scientific">Nosema bombycis (strain CQ1 / CVCC 102059)</name>
    <name type="common">Microsporidian parasite</name>
    <name type="synonym">Pebrine of silkworm</name>
    <dbReference type="NCBI Taxonomy" id="578461"/>
    <lineage>
        <taxon>Eukaryota</taxon>
        <taxon>Fungi</taxon>
        <taxon>Fungi incertae sedis</taxon>
        <taxon>Microsporidia</taxon>
        <taxon>Nosematidae</taxon>
        <taxon>Nosema</taxon>
    </lineage>
</organism>
<evidence type="ECO:0000313" key="2">
    <source>
        <dbReference type="Proteomes" id="UP000016927"/>
    </source>
</evidence>
<protein>
    <submittedName>
        <fullName evidence="1">Uncharacterized protein</fullName>
    </submittedName>
</protein>
<name>R0KRX6_NOSB1</name>
<dbReference type="HOGENOM" id="CLU_698487_0_0_1"/>
<dbReference type="VEuPathDB" id="MicrosporidiaDB:NBO_69g0010"/>
<accession>R0KRX6</accession>
<gene>
    <name evidence="1" type="ORF">NBO_69g0010</name>
</gene>
<proteinExistence type="predicted"/>
<sequence>MLKLSVIISLVLAIRITIDVGYFGKKITNQNNLEMPNKFKTFTTSIYIKKYGETSKCTPEKIDFNIFNIGSDEKELQTNEKFNEIKENANKTKLLFYSYIRMYPSLKNNIPFCPFVIKNQKHESETPIAMKNIMLVHPYYVGKSTIYMVLDVKSSISRNFISSHLMMNLVLYIFNNPLCFNKTLDEFVELISDILKNNKVRLEFLGSVKTVSILMDNILYLIRKFNLNCSQPYNVLINDVIKNLKEDLMRFLNLNYTFPTYELFEERLEHLIFVSIIDICNVVSSLCEKDFDYVQFCFFDSIKFSANILERCLILEISTRSFSKITNVAFEGHGDMCVKNLDFYQVGKSNTFIIGCNQLYDLYKEKINLRVILSYGLKTLEQNFNIADIIPNDNK</sequence>
<dbReference type="Proteomes" id="UP000016927">
    <property type="component" value="Unassembled WGS sequence"/>
</dbReference>
<reference evidence="1 2" key="1">
    <citation type="journal article" date="2013" name="BMC Genomics">
        <title>Comparative genomics of parasitic silkworm microsporidia reveal an association between genome expansion and host adaptation.</title>
        <authorList>
            <person name="Pan G."/>
            <person name="Xu J."/>
            <person name="Li T."/>
            <person name="Xia Q."/>
            <person name="Liu S.L."/>
            <person name="Zhang G."/>
            <person name="Li S."/>
            <person name="Li C."/>
            <person name="Liu H."/>
            <person name="Yang L."/>
            <person name="Liu T."/>
            <person name="Zhang X."/>
            <person name="Wu Z."/>
            <person name="Fan W."/>
            <person name="Dang X."/>
            <person name="Xiang H."/>
            <person name="Tao M."/>
            <person name="Li Y."/>
            <person name="Hu J."/>
            <person name="Li Z."/>
            <person name="Lin L."/>
            <person name="Luo J."/>
            <person name="Geng L."/>
            <person name="Wang L."/>
            <person name="Long M."/>
            <person name="Wan Y."/>
            <person name="He N."/>
            <person name="Zhang Z."/>
            <person name="Lu C."/>
            <person name="Keeling P.J."/>
            <person name="Wang J."/>
            <person name="Xiang Z."/>
            <person name="Zhou Z."/>
        </authorList>
    </citation>
    <scope>NUCLEOTIDE SEQUENCE [LARGE SCALE GENOMIC DNA]</scope>
    <source>
        <strain evidence="2">CQ1 / CVCC 102059</strain>
    </source>
</reference>
<dbReference type="EMBL" id="KB908977">
    <property type="protein sequence ID" value="EOB13516.1"/>
    <property type="molecule type" value="Genomic_DNA"/>
</dbReference>
<evidence type="ECO:0000313" key="1">
    <source>
        <dbReference type="EMBL" id="EOB13516.1"/>
    </source>
</evidence>
<keyword evidence="2" id="KW-1185">Reference proteome</keyword>